<dbReference type="SUPFAM" id="SSF54506">
    <property type="entry name" value="Diaminopimelate epimerase-like"/>
    <property type="match status" value="1"/>
</dbReference>
<keyword evidence="3" id="KW-1185">Reference proteome</keyword>
<dbReference type="OrthoDB" id="75169at2759"/>
<proteinExistence type="predicted"/>
<dbReference type="PIRSF" id="PIRSF016184">
    <property type="entry name" value="PhzC_PhzF"/>
    <property type="match status" value="1"/>
</dbReference>
<dbReference type="NCBIfam" id="TIGR00654">
    <property type="entry name" value="PhzF_family"/>
    <property type="match status" value="1"/>
</dbReference>
<dbReference type="Pfam" id="PF02567">
    <property type="entry name" value="PhzC-PhzF"/>
    <property type="match status" value="1"/>
</dbReference>
<comment type="caution">
    <text evidence="2">The sequence shown here is derived from an EMBL/GenBank/DDBJ whole genome shotgun (WGS) entry which is preliminary data.</text>
</comment>
<dbReference type="InterPro" id="IPR003719">
    <property type="entry name" value="Phenazine_PhzF-like"/>
</dbReference>
<dbReference type="PANTHER" id="PTHR13774:SF32">
    <property type="entry name" value="ANTISENSE-ENHANCING SEQUENCE 1"/>
    <property type="match status" value="1"/>
</dbReference>
<dbReference type="AlphaFoldDB" id="A0A9N9VIU1"/>
<dbReference type="Gene3D" id="3.10.310.10">
    <property type="entry name" value="Diaminopimelate Epimerase, Chain A, domain 1"/>
    <property type="match status" value="2"/>
</dbReference>
<name>A0A9N9VIU1_9HYPO</name>
<evidence type="ECO:0000256" key="1">
    <source>
        <dbReference type="PIRSR" id="PIRSR016184-1"/>
    </source>
</evidence>
<feature type="active site" evidence="1">
    <location>
        <position position="48"/>
    </location>
</feature>
<gene>
    <name evidence="2" type="ORF">CRHIZ90672A_00014701</name>
</gene>
<evidence type="ECO:0000313" key="3">
    <source>
        <dbReference type="Proteomes" id="UP000696573"/>
    </source>
</evidence>
<protein>
    <submittedName>
        <fullName evidence="2">Uncharacterized protein</fullName>
    </submittedName>
</protein>
<reference evidence="2" key="1">
    <citation type="submission" date="2021-10" db="EMBL/GenBank/DDBJ databases">
        <authorList>
            <person name="Piombo E."/>
        </authorList>
    </citation>
    <scope>NUCLEOTIDE SEQUENCE</scope>
</reference>
<dbReference type="EMBL" id="CABFNQ020000699">
    <property type="protein sequence ID" value="CAH0024680.1"/>
    <property type="molecule type" value="Genomic_DNA"/>
</dbReference>
<evidence type="ECO:0000313" key="2">
    <source>
        <dbReference type="EMBL" id="CAH0024680.1"/>
    </source>
</evidence>
<dbReference type="PANTHER" id="PTHR13774">
    <property type="entry name" value="PHENAZINE BIOSYNTHESIS PROTEIN"/>
    <property type="match status" value="1"/>
</dbReference>
<dbReference type="GO" id="GO:0005737">
    <property type="term" value="C:cytoplasm"/>
    <property type="evidence" value="ECO:0007669"/>
    <property type="project" value="TreeGrafter"/>
</dbReference>
<accession>A0A9N9VIU1</accession>
<organism evidence="2 3">
    <name type="scientific">Clonostachys rhizophaga</name>
    <dbReference type="NCBI Taxonomy" id="160324"/>
    <lineage>
        <taxon>Eukaryota</taxon>
        <taxon>Fungi</taxon>
        <taxon>Dikarya</taxon>
        <taxon>Ascomycota</taxon>
        <taxon>Pezizomycotina</taxon>
        <taxon>Sordariomycetes</taxon>
        <taxon>Hypocreomycetidae</taxon>
        <taxon>Hypocreales</taxon>
        <taxon>Bionectriaceae</taxon>
        <taxon>Clonostachys</taxon>
    </lineage>
</organism>
<dbReference type="GO" id="GO:0016853">
    <property type="term" value="F:isomerase activity"/>
    <property type="evidence" value="ECO:0007669"/>
    <property type="project" value="TreeGrafter"/>
</dbReference>
<sequence>MSSLNFEIVDVFSDVPFKGNPLAVVDASTSTLTTTQMQLIARQFNLSETTFVLPVAQDKADARLRSFLPDGREVFGAGHNILGAWWHLAQSGKLESKRALPQSADGIEETTVYQELGQDVTSLKIQRSHLVSTSGRDEIQVVLRQAPPKLQAYHPDLASLAEAVGILEQDIGWSLQSAEATIALQPQVLSTSTTYHLLVPLASTEALNRVEVQREKLLAQLKIADKRAHGIFFFTRAGADIYEARFFSPSMSGEDPATGSAAGPLSAYLYKHGALNVKGGKGEIIVRQGLKVGRECVIRVVLHVSEDNHLEVDLVGTGVQVVKGSIVTPDPSTVFQALL</sequence>
<dbReference type="Proteomes" id="UP000696573">
    <property type="component" value="Unassembled WGS sequence"/>
</dbReference>